<dbReference type="Proteomes" id="UP000403266">
    <property type="component" value="Unassembled WGS sequence"/>
</dbReference>
<keyword evidence="2" id="KW-1185">Reference proteome</keyword>
<dbReference type="AlphaFoldDB" id="A0A5N7MJA8"/>
<accession>A0A5N7MJA8</accession>
<protein>
    <submittedName>
        <fullName evidence="1">Uncharacterized protein</fullName>
    </submittedName>
</protein>
<evidence type="ECO:0000313" key="1">
    <source>
        <dbReference type="EMBL" id="MPR24026.1"/>
    </source>
</evidence>
<name>A0A5N7MJA8_9HYPH</name>
<evidence type="ECO:0000313" key="2">
    <source>
        <dbReference type="Proteomes" id="UP000403266"/>
    </source>
</evidence>
<gene>
    <name evidence="1" type="ORF">FS320_02010</name>
</gene>
<dbReference type="EMBL" id="VOSK01000003">
    <property type="protein sequence ID" value="MPR24026.1"/>
    <property type="molecule type" value="Genomic_DNA"/>
</dbReference>
<proteinExistence type="predicted"/>
<organism evidence="1 2">
    <name type="scientific">Microvirga tunisiensis</name>
    <dbReference type="NCBI Taxonomy" id="2108360"/>
    <lineage>
        <taxon>Bacteria</taxon>
        <taxon>Pseudomonadati</taxon>
        <taxon>Pseudomonadota</taxon>
        <taxon>Alphaproteobacteria</taxon>
        <taxon>Hyphomicrobiales</taxon>
        <taxon>Methylobacteriaceae</taxon>
        <taxon>Microvirga</taxon>
    </lineage>
</organism>
<reference evidence="1 2" key="1">
    <citation type="journal article" date="2019" name="Syst. Appl. Microbiol.">
        <title>Microvirga tunisiensis sp. nov., a root nodule symbiotic bacterium isolated from Lupinus micranthus and L. luteus grown in Northern Tunisia.</title>
        <authorList>
            <person name="Msaddak A."/>
            <person name="Rejili M."/>
            <person name="Duran D."/>
            <person name="Mars M."/>
            <person name="Palacios J.M."/>
            <person name="Ruiz-Argueso T."/>
            <person name="Rey L."/>
            <person name="Imperial J."/>
        </authorList>
    </citation>
    <scope>NUCLEOTIDE SEQUENCE [LARGE SCALE GENOMIC DNA]</scope>
    <source>
        <strain evidence="1 2">Lmie10</strain>
    </source>
</reference>
<dbReference type="OrthoDB" id="8447348at2"/>
<comment type="caution">
    <text evidence="1">The sequence shown here is derived from an EMBL/GenBank/DDBJ whole genome shotgun (WGS) entry which is preliminary data.</text>
</comment>
<dbReference type="RefSeq" id="WP_152708940.1">
    <property type="nucleotide sequence ID" value="NZ_VOSJ01000007.1"/>
</dbReference>
<sequence length="94" mass="10755">MDHKKTLPAEWCRRRTRHDPPALEEAIAAAQGLTDQIESQIEIAAQLIGLSEDEVRPRVLLARAHTRNSRVVPARNRQTEITVIRRRGSRVQRS</sequence>